<name>A0ABQ8GP70_9PEZI</name>
<feature type="signal peptide" evidence="1">
    <location>
        <begin position="1"/>
        <end position="19"/>
    </location>
</feature>
<evidence type="ECO:0000313" key="3">
    <source>
        <dbReference type="Proteomes" id="UP000774617"/>
    </source>
</evidence>
<sequence length="135" mass="13700">MRFSAAAALSLLALGAASAAPLTATASQMDADITASGTIVLDADIEIPAGFVKYIVNHFPSDEANFTAPAVAARSANNNIFKRSCDWLTCAESAASQAVTCANAVVERNAWNAAKCLAAVIALGANVPAPCQACI</sequence>
<keyword evidence="1" id="KW-0732">Signal</keyword>
<evidence type="ECO:0000256" key="1">
    <source>
        <dbReference type="SAM" id="SignalP"/>
    </source>
</evidence>
<comment type="caution">
    <text evidence="2">The sequence shown here is derived from an EMBL/GenBank/DDBJ whole genome shotgun (WGS) entry which is preliminary data.</text>
</comment>
<proteinExistence type="predicted"/>
<gene>
    <name evidence="2" type="ORF">B0J12DRAFT_736688</name>
</gene>
<feature type="chain" id="PRO_5045869576" evidence="1">
    <location>
        <begin position="20"/>
        <end position="135"/>
    </location>
</feature>
<keyword evidence="3" id="KW-1185">Reference proteome</keyword>
<protein>
    <submittedName>
        <fullName evidence="2">Uncharacterized protein</fullName>
    </submittedName>
</protein>
<evidence type="ECO:0000313" key="2">
    <source>
        <dbReference type="EMBL" id="KAH7061575.1"/>
    </source>
</evidence>
<dbReference type="Proteomes" id="UP000774617">
    <property type="component" value="Unassembled WGS sequence"/>
</dbReference>
<reference evidence="2 3" key="1">
    <citation type="journal article" date="2021" name="Nat. Commun.">
        <title>Genetic determinants of endophytism in the Arabidopsis root mycobiome.</title>
        <authorList>
            <person name="Mesny F."/>
            <person name="Miyauchi S."/>
            <person name="Thiergart T."/>
            <person name="Pickel B."/>
            <person name="Atanasova L."/>
            <person name="Karlsson M."/>
            <person name="Huettel B."/>
            <person name="Barry K.W."/>
            <person name="Haridas S."/>
            <person name="Chen C."/>
            <person name="Bauer D."/>
            <person name="Andreopoulos W."/>
            <person name="Pangilinan J."/>
            <person name="LaButti K."/>
            <person name="Riley R."/>
            <person name="Lipzen A."/>
            <person name="Clum A."/>
            <person name="Drula E."/>
            <person name="Henrissat B."/>
            <person name="Kohler A."/>
            <person name="Grigoriev I.V."/>
            <person name="Martin F.M."/>
            <person name="Hacquard S."/>
        </authorList>
    </citation>
    <scope>NUCLEOTIDE SEQUENCE [LARGE SCALE GENOMIC DNA]</scope>
    <source>
        <strain evidence="2 3">MPI-SDFR-AT-0080</strain>
    </source>
</reference>
<accession>A0ABQ8GP70</accession>
<organism evidence="2 3">
    <name type="scientific">Macrophomina phaseolina</name>
    <dbReference type="NCBI Taxonomy" id="35725"/>
    <lineage>
        <taxon>Eukaryota</taxon>
        <taxon>Fungi</taxon>
        <taxon>Dikarya</taxon>
        <taxon>Ascomycota</taxon>
        <taxon>Pezizomycotina</taxon>
        <taxon>Dothideomycetes</taxon>
        <taxon>Dothideomycetes incertae sedis</taxon>
        <taxon>Botryosphaeriales</taxon>
        <taxon>Botryosphaeriaceae</taxon>
        <taxon>Macrophomina</taxon>
    </lineage>
</organism>
<dbReference type="EMBL" id="JAGTJR010000004">
    <property type="protein sequence ID" value="KAH7061575.1"/>
    <property type="molecule type" value="Genomic_DNA"/>
</dbReference>